<protein>
    <submittedName>
        <fullName evidence="2">Uncharacterized protein</fullName>
    </submittedName>
</protein>
<evidence type="ECO:0000313" key="2">
    <source>
        <dbReference type="EMBL" id="KAF5329515.1"/>
    </source>
</evidence>
<accession>A0A8H5FA89</accession>
<proteinExistence type="predicted"/>
<organism evidence="2 3">
    <name type="scientific">Psilocybe cf. subviscida</name>
    <dbReference type="NCBI Taxonomy" id="2480587"/>
    <lineage>
        <taxon>Eukaryota</taxon>
        <taxon>Fungi</taxon>
        <taxon>Dikarya</taxon>
        <taxon>Basidiomycota</taxon>
        <taxon>Agaricomycotina</taxon>
        <taxon>Agaricomycetes</taxon>
        <taxon>Agaricomycetidae</taxon>
        <taxon>Agaricales</taxon>
        <taxon>Agaricineae</taxon>
        <taxon>Strophariaceae</taxon>
        <taxon>Psilocybe</taxon>
    </lineage>
</organism>
<dbReference type="Proteomes" id="UP000567179">
    <property type="component" value="Unassembled WGS sequence"/>
</dbReference>
<comment type="caution">
    <text evidence="2">The sequence shown here is derived from an EMBL/GenBank/DDBJ whole genome shotgun (WGS) entry which is preliminary data.</text>
</comment>
<evidence type="ECO:0000313" key="3">
    <source>
        <dbReference type="Proteomes" id="UP000567179"/>
    </source>
</evidence>
<keyword evidence="3" id="KW-1185">Reference proteome</keyword>
<feature type="compositionally biased region" description="Basic and acidic residues" evidence="1">
    <location>
        <begin position="151"/>
        <end position="172"/>
    </location>
</feature>
<name>A0A8H5FA89_9AGAR</name>
<gene>
    <name evidence="2" type="ORF">D9619_009066</name>
</gene>
<evidence type="ECO:0000256" key="1">
    <source>
        <dbReference type="SAM" id="MobiDB-lite"/>
    </source>
</evidence>
<feature type="region of interest" description="Disordered" evidence="1">
    <location>
        <begin position="1"/>
        <end position="22"/>
    </location>
</feature>
<reference evidence="2 3" key="1">
    <citation type="journal article" date="2020" name="ISME J.">
        <title>Uncovering the hidden diversity of litter-decomposition mechanisms in mushroom-forming fungi.</title>
        <authorList>
            <person name="Floudas D."/>
            <person name="Bentzer J."/>
            <person name="Ahren D."/>
            <person name="Johansson T."/>
            <person name="Persson P."/>
            <person name="Tunlid A."/>
        </authorList>
    </citation>
    <scope>NUCLEOTIDE SEQUENCE [LARGE SCALE GENOMIC DNA]</scope>
    <source>
        <strain evidence="2 3">CBS 101986</strain>
    </source>
</reference>
<sequence>MRRGGGRVWTHRGDAGRASGRPVSRISHLEPSLSAPLGYVYVEEETGAWIRDGGNRTRGREMRFDSIFEWVPESLDVGPIFISIYRLAPSTSTTTTQAKNGEERLTGGLVAETSCWDPSCLQILRELSRSVQRVQHKKRSQALGVGSQKMNRADSEKGRQRGEEEAGDKKTE</sequence>
<dbReference type="AlphaFoldDB" id="A0A8H5FA89"/>
<dbReference type="EMBL" id="JAACJJ010000002">
    <property type="protein sequence ID" value="KAF5329515.1"/>
    <property type="molecule type" value="Genomic_DNA"/>
</dbReference>
<feature type="region of interest" description="Disordered" evidence="1">
    <location>
        <begin position="133"/>
        <end position="172"/>
    </location>
</feature>